<keyword evidence="4" id="KW-1185">Reference proteome</keyword>
<feature type="chain" id="PRO_5045418038" evidence="1">
    <location>
        <begin position="25"/>
        <end position="206"/>
    </location>
</feature>
<name>A0ABW1R835_9LACO</name>
<evidence type="ECO:0000313" key="3">
    <source>
        <dbReference type="EMBL" id="MFC6164337.1"/>
    </source>
</evidence>
<gene>
    <name evidence="3" type="ORF">ACFP3T_06630</name>
</gene>
<comment type="caution">
    <text evidence="3">The sequence shown here is derived from an EMBL/GenBank/DDBJ whole genome shotgun (WGS) entry which is preliminary data.</text>
</comment>
<feature type="signal peptide" evidence="1">
    <location>
        <begin position="1"/>
        <end position="24"/>
    </location>
</feature>
<proteinExistence type="predicted"/>
<protein>
    <submittedName>
        <fullName evidence="3">WxL domain-containing protein</fullName>
    </submittedName>
</protein>
<evidence type="ECO:0000259" key="2">
    <source>
        <dbReference type="Pfam" id="PF13731"/>
    </source>
</evidence>
<dbReference type="Proteomes" id="UP001596253">
    <property type="component" value="Unassembled WGS sequence"/>
</dbReference>
<keyword evidence="1" id="KW-0732">Signal</keyword>
<accession>A0ABW1R835</accession>
<sequence length="206" mass="20365">MKKTLLGLMLSVSLLAGAAVTANAAEDAPQTSNGEVTFQGGSITIDNGDTSTGTSAADLNFGTHDISTSDTGTYDNTNASAKVSVEDLRGTAAGWSLAVSQGTQFTSATSKKELTGAVITLNGVLDTTNSSTGADAKVNTGVALTPGTTATGTTTPIMTAASGTGNGTSVDNISASTLAVPTSTAKVSEAYNTTLTWELAATPSNS</sequence>
<organism evidence="3 4">
    <name type="scientific">Lactiplantibacillus dongliensis</name>
    <dbReference type="NCBI Taxonomy" id="2559919"/>
    <lineage>
        <taxon>Bacteria</taxon>
        <taxon>Bacillati</taxon>
        <taxon>Bacillota</taxon>
        <taxon>Bacilli</taxon>
        <taxon>Lactobacillales</taxon>
        <taxon>Lactobacillaceae</taxon>
        <taxon>Lactiplantibacillus</taxon>
    </lineage>
</organism>
<evidence type="ECO:0000313" key="4">
    <source>
        <dbReference type="Proteomes" id="UP001596253"/>
    </source>
</evidence>
<dbReference type="InterPro" id="IPR027994">
    <property type="entry name" value="WxL_dom"/>
</dbReference>
<dbReference type="RefSeq" id="WP_137640912.1">
    <property type="nucleotide sequence ID" value="NZ_BJDK01000033.1"/>
</dbReference>
<reference evidence="4" key="1">
    <citation type="journal article" date="2019" name="Int. J. Syst. Evol. Microbiol.">
        <title>The Global Catalogue of Microorganisms (GCM) 10K type strain sequencing project: providing services to taxonomists for standard genome sequencing and annotation.</title>
        <authorList>
            <consortium name="The Broad Institute Genomics Platform"/>
            <consortium name="The Broad Institute Genome Sequencing Center for Infectious Disease"/>
            <person name="Wu L."/>
            <person name="Ma J."/>
        </authorList>
    </citation>
    <scope>NUCLEOTIDE SEQUENCE [LARGE SCALE GENOMIC DNA]</scope>
    <source>
        <strain evidence="4">CCM 8932</strain>
    </source>
</reference>
<evidence type="ECO:0000256" key="1">
    <source>
        <dbReference type="SAM" id="SignalP"/>
    </source>
</evidence>
<dbReference type="Pfam" id="PF13731">
    <property type="entry name" value="WxL"/>
    <property type="match status" value="1"/>
</dbReference>
<feature type="domain" description="WxL" evidence="2">
    <location>
        <begin position="56"/>
        <end position="203"/>
    </location>
</feature>
<dbReference type="EMBL" id="JBHSSD010000032">
    <property type="protein sequence ID" value="MFC6164337.1"/>
    <property type="molecule type" value="Genomic_DNA"/>
</dbReference>